<sequence length="125" mass="13597">MKKYAIFTVAVASVAPCSCVPGDPYLSDSRGQLPLSERQGAEEVQLALRSALTDVRRDIREELTSGTTWDIEDKPNSPGACGGEAVDIARIDSGIGGLMRGFEPQKKKMRLSKFWVSTSNHWGTP</sequence>
<gene>
    <name evidence="1" type="ORF">ATK06_0984</name>
</gene>
<proteinExistence type="predicted"/>
<dbReference type="RefSeq" id="WP_048380973.1">
    <property type="nucleotide sequence ID" value="NZ_LDYE01000008.1"/>
</dbReference>
<accession>A0A2A9DMS3</accession>
<name>A0A2A9DMS3_9CORY</name>
<dbReference type="Proteomes" id="UP000221653">
    <property type="component" value="Unassembled WGS sequence"/>
</dbReference>
<organism evidence="1 2">
    <name type="scientific">Corynebacterium renale</name>
    <dbReference type="NCBI Taxonomy" id="1724"/>
    <lineage>
        <taxon>Bacteria</taxon>
        <taxon>Bacillati</taxon>
        <taxon>Actinomycetota</taxon>
        <taxon>Actinomycetes</taxon>
        <taxon>Mycobacteriales</taxon>
        <taxon>Corynebacteriaceae</taxon>
        <taxon>Corynebacterium</taxon>
    </lineage>
</organism>
<dbReference type="AlphaFoldDB" id="A0A2A9DMS3"/>
<dbReference type="EMBL" id="PDJF01000001">
    <property type="protein sequence ID" value="PFG27904.1"/>
    <property type="molecule type" value="Genomic_DNA"/>
</dbReference>
<protein>
    <submittedName>
        <fullName evidence="1">Uncharacterized protein</fullName>
    </submittedName>
</protein>
<keyword evidence="2" id="KW-1185">Reference proteome</keyword>
<evidence type="ECO:0000313" key="1">
    <source>
        <dbReference type="EMBL" id="PFG27904.1"/>
    </source>
</evidence>
<comment type="caution">
    <text evidence="1">The sequence shown here is derived from an EMBL/GenBank/DDBJ whole genome shotgun (WGS) entry which is preliminary data.</text>
</comment>
<reference evidence="1 2" key="1">
    <citation type="submission" date="2017-10" db="EMBL/GenBank/DDBJ databases">
        <title>Sequencing the genomes of 1000 actinobacteria strains.</title>
        <authorList>
            <person name="Klenk H.-P."/>
        </authorList>
    </citation>
    <scope>NUCLEOTIDE SEQUENCE [LARGE SCALE GENOMIC DNA]</scope>
    <source>
        <strain evidence="1 2">DSM 20688</strain>
    </source>
</reference>
<evidence type="ECO:0000313" key="2">
    <source>
        <dbReference type="Proteomes" id="UP000221653"/>
    </source>
</evidence>